<evidence type="ECO:0000256" key="1">
    <source>
        <dbReference type="ARBA" id="ARBA00023125"/>
    </source>
</evidence>
<comment type="caution">
    <text evidence="4">The sequence shown here is derived from an EMBL/GenBank/DDBJ whole genome shotgun (WGS) entry which is preliminary data.</text>
</comment>
<dbReference type="PROSITE" id="PS50977">
    <property type="entry name" value="HTH_TETR_2"/>
    <property type="match status" value="1"/>
</dbReference>
<feature type="DNA-binding region" description="H-T-H motif" evidence="2">
    <location>
        <begin position="38"/>
        <end position="57"/>
    </location>
</feature>
<dbReference type="Gene3D" id="1.10.357.10">
    <property type="entry name" value="Tetracycline Repressor, domain 2"/>
    <property type="match status" value="1"/>
</dbReference>
<evidence type="ECO:0000256" key="2">
    <source>
        <dbReference type="PROSITE-ProRule" id="PRU00335"/>
    </source>
</evidence>
<evidence type="ECO:0000259" key="3">
    <source>
        <dbReference type="PROSITE" id="PS50977"/>
    </source>
</evidence>
<evidence type="ECO:0000313" key="4">
    <source>
        <dbReference type="EMBL" id="MCX2976818.1"/>
    </source>
</evidence>
<evidence type="ECO:0000313" key="5">
    <source>
        <dbReference type="Proteomes" id="UP001143304"/>
    </source>
</evidence>
<gene>
    <name evidence="4" type="ORF">EYC82_05565</name>
</gene>
<name>A0ABT3T3K0_9GAMM</name>
<feature type="domain" description="HTH tetR-type" evidence="3">
    <location>
        <begin position="14"/>
        <end position="75"/>
    </location>
</feature>
<protein>
    <submittedName>
        <fullName evidence="4">TetR/AcrR family transcriptional regulator</fullName>
    </submittedName>
</protein>
<sequence>MDQSAANKHSGRSAQTRQRFIEAAEKLFAERSIDSVSLNEITVAAGQKNRNALQYHFGNRDGLLQAIIDTHSQRVRELRQPFLAAEVASRQSGRHRKAAKALVRPLTDYIEENPSGVYYIKILSQLAILNSPVLNPATTTAISFDNDEALERLFRHALSHLRATEIRRRMFLTISMTFHGIADICRASEADDSSTTLRTRRRMFDQITLAVESLLEAEPLE</sequence>
<dbReference type="InterPro" id="IPR009057">
    <property type="entry name" value="Homeodomain-like_sf"/>
</dbReference>
<keyword evidence="5" id="KW-1185">Reference proteome</keyword>
<proteinExistence type="predicted"/>
<dbReference type="RefSeq" id="WP_279248559.1">
    <property type="nucleotide sequence ID" value="NZ_SHNO01000001.1"/>
</dbReference>
<dbReference type="EMBL" id="SHNO01000001">
    <property type="protein sequence ID" value="MCX2976818.1"/>
    <property type="molecule type" value="Genomic_DNA"/>
</dbReference>
<dbReference type="Proteomes" id="UP001143304">
    <property type="component" value="Unassembled WGS sequence"/>
</dbReference>
<reference evidence="4" key="1">
    <citation type="submission" date="2019-02" db="EMBL/GenBank/DDBJ databases">
        <authorList>
            <person name="Li S.-H."/>
        </authorList>
    </citation>
    <scope>NUCLEOTIDE SEQUENCE</scope>
    <source>
        <strain evidence="4">IMCC11814</strain>
    </source>
</reference>
<dbReference type="Pfam" id="PF00440">
    <property type="entry name" value="TetR_N"/>
    <property type="match status" value="1"/>
</dbReference>
<organism evidence="4 5">
    <name type="scientific">Candidatus Marimicrobium litorale</name>
    <dbReference type="NCBI Taxonomy" id="2518991"/>
    <lineage>
        <taxon>Bacteria</taxon>
        <taxon>Pseudomonadati</taxon>
        <taxon>Pseudomonadota</taxon>
        <taxon>Gammaproteobacteria</taxon>
        <taxon>Cellvibrionales</taxon>
        <taxon>Halieaceae</taxon>
        <taxon>Marimicrobium</taxon>
    </lineage>
</organism>
<keyword evidence="1 2" id="KW-0238">DNA-binding</keyword>
<dbReference type="SUPFAM" id="SSF46689">
    <property type="entry name" value="Homeodomain-like"/>
    <property type="match status" value="1"/>
</dbReference>
<dbReference type="InterPro" id="IPR001647">
    <property type="entry name" value="HTH_TetR"/>
</dbReference>
<accession>A0ABT3T3K0</accession>